<evidence type="ECO:0000313" key="1">
    <source>
        <dbReference type="EMBL" id="OEL19483.1"/>
    </source>
</evidence>
<keyword evidence="2" id="KW-1185">Reference proteome</keyword>
<protein>
    <submittedName>
        <fullName evidence="1">Uncharacterized protein</fullName>
    </submittedName>
</protein>
<dbReference type="AlphaFoldDB" id="A0A1E5V2T7"/>
<dbReference type="OrthoDB" id="10536517at2759"/>
<evidence type="ECO:0000313" key="2">
    <source>
        <dbReference type="Proteomes" id="UP000095767"/>
    </source>
</evidence>
<organism evidence="1 2">
    <name type="scientific">Dichanthelium oligosanthes</name>
    <dbReference type="NCBI Taxonomy" id="888268"/>
    <lineage>
        <taxon>Eukaryota</taxon>
        <taxon>Viridiplantae</taxon>
        <taxon>Streptophyta</taxon>
        <taxon>Embryophyta</taxon>
        <taxon>Tracheophyta</taxon>
        <taxon>Spermatophyta</taxon>
        <taxon>Magnoliopsida</taxon>
        <taxon>Liliopsida</taxon>
        <taxon>Poales</taxon>
        <taxon>Poaceae</taxon>
        <taxon>PACMAD clade</taxon>
        <taxon>Panicoideae</taxon>
        <taxon>Panicodae</taxon>
        <taxon>Paniceae</taxon>
        <taxon>Dichantheliinae</taxon>
        <taxon>Dichanthelium</taxon>
    </lineage>
</organism>
<name>A0A1E5V2T7_9POAL</name>
<accession>A0A1E5V2T7</accession>
<dbReference type="EMBL" id="LWDX02053385">
    <property type="protein sequence ID" value="OEL19483.1"/>
    <property type="molecule type" value="Genomic_DNA"/>
</dbReference>
<proteinExistence type="predicted"/>
<reference evidence="1 2" key="1">
    <citation type="submission" date="2016-09" db="EMBL/GenBank/DDBJ databases">
        <title>The draft genome of Dichanthelium oligosanthes: A C3 panicoid grass species.</title>
        <authorList>
            <person name="Studer A.J."/>
            <person name="Schnable J.C."/>
            <person name="Brutnell T.P."/>
        </authorList>
    </citation>
    <scope>NUCLEOTIDE SEQUENCE [LARGE SCALE GENOMIC DNA]</scope>
    <source>
        <strain evidence="2">cv. Kellogg 1175</strain>
        <tissue evidence="1">Leaf</tissue>
    </source>
</reference>
<gene>
    <name evidence="1" type="ORF">BAE44_0019498</name>
</gene>
<sequence length="31" mass="3376">LKHHHERYRACACGVVRHHLVVPAANSGVSA</sequence>
<feature type="non-terminal residue" evidence="1">
    <location>
        <position position="1"/>
    </location>
</feature>
<dbReference type="Proteomes" id="UP000095767">
    <property type="component" value="Unassembled WGS sequence"/>
</dbReference>
<comment type="caution">
    <text evidence="1">The sequence shown here is derived from an EMBL/GenBank/DDBJ whole genome shotgun (WGS) entry which is preliminary data.</text>
</comment>